<evidence type="ECO:0000313" key="4">
    <source>
        <dbReference type="RefSeq" id="XP_035549807.1"/>
    </source>
</evidence>
<protein>
    <submittedName>
        <fullName evidence="4">Uncharacterized protein LOC118349449</fullName>
    </submittedName>
</protein>
<feature type="compositionally biased region" description="Acidic residues" evidence="1">
    <location>
        <begin position="116"/>
        <end position="127"/>
    </location>
</feature>
<dbReference type="RefSeq" id="XP_035549807.1">
    <property type="nucleotide sequence ID" value="XM_035693914.1"/>
</dbReference>
<proteinExistence type="predicted"/>
<name>A0A6P9F559_JUGRE</name>
<evidence type="ECO:0000256" key="1">
    <source>
        <dbReference type="SAM" id="MobiDB-lite"/>
    </source>
</evidence>
<sequence>MQKKGLEETMHQLSNTLQQFMQGQATINNQNSQAINDIRSTLTKMTTAWSSQEKGKLPAQHQPNPQSQPPQGAVESSNVRQVKAVTTLRNGRVVNIPAQGSDKAGKVSKPVQNDAENGEFEQNETETENISCPVPAPFPQRLVPLHKDKHQSEILEIFKHVRINIPLLDAIQQIPAYAKFLNDLCMVKRKLNVQKKAFLTKQVSAIIQSNTPPKYKDPGSPTIACVIGSSKIGQALLDLGSSVNLVPYNVYEQLGLGELKPTPIILQLADRSIKMPRGVVEDVLVQVDKFFYPVDFVVLDVHLTPKSSFQALVILGRPFLATSNALINCRSGVLKLSFGNMTLELNIFNICRQPQDLEDVQEVNLLESILEEETYLAYQPTNLLFELENFCELLTDDAPIDVSHVFNAENKLETKWRPKIEQLPPLTASLKPSANEIPTLELKPLPNDLKYAFLGPDNTFPVVISAQLSHDQEGKSMEVLKQHKGAIGWTIADIKALKYLLSKNDAKPRLIRWILLLQEFDLIIKDKKGAENVVADHLSRLTFAGQTPPHWSAQDIRKFNHEDIMGKILIYMGIFGNTQLAQQHEMALKHTEKDCKAESEARNGMVLGCALQGEMLGRSKRRARKRETQRRNTGLRRAHYRTKRAAEMEKWNASGLEQNTCTADVKCWELERDPGLTHGCSKRRKSRCEMQNWAGRNTKRTKRRGETWICAAHCKDALRRIETHEEELKTQMQTCAELRQNAGNGDETRTSRTRAGADSKRTARRAKRSGLRGKMHSIKRNFFAVRLSLFFPDLFSFGGSVLPLHFYFQFFSLLHFFLFCRFLLFLVSDFSILERYSLFFIQPLSLETVYDDVRF</sequence>
<dbReference type="OrthoDB" id="778454at2759"/>
<dbReference type="AlphaFoldDB" id="A0A6P9F559"/>
<dbReference type="PANTHER" id="PTHR33067">
    <property type="entry name" value="RNA-DIRECTED DNA POLYMERASE-RELATED"/>
    <property type="match status" value="1"/>
</dbReference>
<keyword evidence="2" id="KW-0812">Transmembrane</keyword>
<evidence type="ECO:0000256" key="2">
    <source>
        <dbReference type="SAM" id="Phobius"/>
    </source>
</evidence>
<keyword evidence="3" id="KW-1185">Reference proteome</keyword>
<feature type="transmembrane region" description="Helical" evidence="2">
    <location>
        <begin position="782"/>
        <end position="800"/>
    </location>
</feature>
<dbReference type="Gene3D" id="2.40.70.10">
    <property type="entry name" value="Acid Proteases"/>
    <property type="match status" value="1"/>
</dbReference>
<feature type="region of interest" description="Disordered" evidence="1">
    <location>
        <begin position="98"/>
        <end position="135"/>
    </location>
</feature>
<dbReference type="SUPFAM" id="SSF50630">
    <property type="entry name" value="Acid proteases"/>
    <property type="match status" value="1"/>
</dbReference>
<dbReference type="InParanoid" id="A0A6P9F559"/>
<dbReference type="CDD" id="cd00303">
    <property type="entry name" value="retropepsin_like"/>
    <property type="match status" value="1"/>
</dbReference>
<organism evidence="3 4">
    <name type="scientific">Juglans regia</name>
    <name type="common">English walnut</name>
    <dbReference type="NCBI Taxonomy" id="51240"/>
    <lineage>
        <taxon>Eukaryota</taxon>
        <taxon>Viridiplantae</taxon>
        <taxon>Streptophyta</taxon>
        <taxon>Embryophyta</taxon>
        <taxon>Tracheophyta</taxon>
        <taxon>Spermatophyta</taxon>
        <taxon>Magnoliopsida</taxon>
        <taxon>eudicotyledons</taxon>
        <taxon>Gunneridae</taxon>
        <taxon>Pentapetalae</taxon>
        <taxon>rosids</taxon>
        <taxon>fabids</taxon>
        <taxon>Fagales</taxon>
        <taxon>Juglandaceae</taxon>
        <taxon>Juglans</taxon>
    </lineage>
</organism>
<dbReference type="PANTHER" id="PTHR33067:SF32">
    <property type="entry name" value="ASPARTIC PEPTIDASE DDI1-TYPE DOMAIN-CONTAINING PROTEIN"/>
    <property type="match status" value="1"/>
</dbReference>
<accession>A0A6P9F559</accession>
<dbReference type="GeneID" id="118349449"/>
<gene>
    <name evidence="4" type="primary">LOC118349449</name>
</gene>
<feature type="compositionally biased region" description="Basic and acidic residues" evidence="1">
    <location>
        <begin position="746"/>
        <end position="761"/>
    </location>
</feature>
<dbReference type="InterPro" id="IPR021109">
    <property type="entry name" value="Peptidase_aspartic_dom_sf"/>
</dbReference>
<keyword evidence="2" id="KW-1133">Transmembrane helix</keyword>
<feature type="region of interest" description="Disordered" evidence="1">
    <location>
        <begin position="47"/>
        <end position="80"/>
    </location>
</feature>
<feature type="transmembrane region" description="Helical" evidence="2">
    <location>
        <begin position="806"/>
        <end position="827"/>
    </location>
</feature>
<dbReference type="Proteomes" id="UP000235220">
    <property type="component" value="Chromosome 9"/>
</dbReference>
<reference evidence="4" key="1">
    <citation type="submission" date="2025-08" db="UniProtKB">
        <authorList>
            <consortium name="RefSeq"/>
        </authorList>
    </citation>
    <scope>IDENTIFICATION</scope>
    <source>
        <tissue evidence="4">Leaves</tissue>
    </source>
</reference>
<keyword evidence="2" id="KW-0472">Membrane</keyword>
<dbReference type="KEGG" id="jre:118349449"/>
<feature type="compositionally biased region" description="Low complexity" evidence="1">
    <location>
        <begin position="58"/>
        <end position="71"/>
    </location>
</feature>
<feature type="region of interest" description="Disordered" evidence="1">
    <location>
        <begin position="740"/>
        <end position="768"/>
    </location>
</feature>
<evidence type="ECO:0000313" key="3">
    <source>
        <dbReference type="Proteomes" id="UP000235220"/>
    </source>
</evidence>